<organism evidence="2 3">
    <name type="scientific">Lomentospora prolificans</name>
    <dbReference type="NCBI Taxonomy" id="41688"/>
    <lineage>
        <taxon>Eukaryota</taxon>
        <taxon>Fungi</taxon>
        <taxon>Dikarya</taxon>
        <taxon>Ascomycota</taxon>
        <taxon>Pezizomycotina</taxon>
        <taxon>Sordariomycetes</taxon>
        <taxon>Hypocreomycetidae</taxon>
        <taxon>Microascales</taxon>
        <taxon>Microascaceae</taxon>
        <taxon>Lomentospora</taxon>
    </lineage>
</organism>
<dbReference type="InParanoid" id="A0A2N3MZ06"/>
<feature type="region of interest" description="Disordered" evidence="1">
    <location>
        <begin position="158"/>
        <end position="213"/>
    </location>
</feature>
<name>A0A2N3MZ06_9PEZI</name>
<gene>
    <name evidence="2" type="ORF">jhhlp_008792</name>
</gene>
<proteinExistence type="predicted"/>
<sequence length="213" mass="22884">MCLYTAAVFIRENRMTRKQGSLKVIASEDAHQARFIDPYDIGGFATRLICEKDFIRHNKAKYCCTGIINAGILWLSRPDDLSVTPPRIASCASLRSILSVMGSASSTENASADGAGKKSLYKRYRDSKASKSDTISDEDMLKYTGKTRDEMNNWAKTAPGVAGNQAAGKLTMGPTSGLSGTAATEGLGGWGWDSNSAPKYPPKQDQGGKEASK</sequence>
<reference evidence="2 3" key="1">
    <citation type="journal article" date="2017" name="G3 (Bethesda)">
        <title>First Draft Genome Sequence of the Pathogenic Fungus Lomentospora prolificans (Formerly Scedosporium prolificans).</title>
        <authorList>
            <person name="Luo R."/>
            <person name="Zimin A."/>
            <person name="Workman R."/>
            <person name="Fan Y."/>
            <person name="Pertea G."/>
            <person name="Grossman N."/>
            <person name="Wear M.P."/>
            <person name="Jia B."/>
            <person name="Miller H."/>
            <person name="Casadevall A."/>
            <person name="Timp W."/>
            <person name="Zhang S.X."/>
            <person name="Salzberg S.L."/>
        </authorList>
    </citation>
    <scope>NUCLEOTIDE SEQUENCE [LARGE SCALE GENOMIC DNA]</scope>
    <source>
        <strain evidence="2 3">JHH-5317</strain>
    </source>
</reference>
<evidence type="ECO:0000313" key="2">
    <source>
        <dbReference type="EMBL" id="PKS05416.1"/>
    </source>
</evidence>
<evidence type="ECO:0000256" key="1">
    <source>
        <dbReference type="SAM" id="MobiDB-lite"/>
    </source>
</evidence>
<dbReference type="Proteomes" id="UP000233524">
    <property type="component" value="Unassembled WGS sequence"/>
</dbReference>
<keyword evidence="3" id="KW-1185">Reference proteome</keyword>
<feature type="compositionally biased region" description="Polar residues" evidence="1">
    <location>
        <begin position="173"/>
        <end position="182"/>
    </location>
</feature>
<dbReference type="VEuPathDB" id="FungiDB:jhhlp_008792"/>
<protein>
    <submittedName>
        <fullName evidence="2">Uncharacterized protein</fullName>
    </submittedName>
</protein>
<dbReference type="OrthoDB" id="4837859at2759"/>
<evidence type="ECO:0000313" key="3">
    <source>
        <dbReference type="Proteomes" id="UP000233524"/>
    </source>
</evidence>
<accession>A0A2N3MZ06</accession>
<dbReference type="AlphaFoldDB" id="A0A2N3MZ06"/>
<comment type="caution">
    <text evidence="2">The sequence shown here is derived from an EMBL/GenBank/DDBJ whole genome shotgun (WGS) entry which is preliminary data.</text>
</comment>
<dbReference type="EMBL" id="NLAX01001623">
    <property type="protein sequence ID" value="PKS05416.1"/>
    <property type="molecule type" value="Genomic_DNA"/>
</dbReference>